<dbReference type="RefSeq" id="WP_275060198.1">
    <property type="nucleotide sequence ID" value="NZ_CP109617.1"/>
</dbReference>
<gene>
    <name evidence="7" type="ORF">OE059_14870</name>
</gene>
<dbReference type="Gene3D" id="3.40.50.300">
    <property type="entry name" value="P-loop containing nucleotide triphosphate hydrolases"/>
    <property type="match status" value="2"/>
</dbReference>
<evidence type="ECO:0000313" key="7">
    <source>
        <dbReference type="EMBL" id="WED55276.1"/>
    </source>
</evidence>
<feature type="domain" description="Helicase ATP-binding" evidence="5">
    <location>
        <begin position="307"/>
        <end position="478"/>
    </location>
</feature>
<dbReference type="InterPro" id="IPR011545">
    <property type="entry name" value="DEAD/DEAH_box_helicase_dom"/>
</dbReference>
<dbReference type="PROSITE" id="PS51194">
    <property type="entry name" value="HELICASE_CTER"/>
    <property type="match status" value="1"/>
</dbReference>
<keyword evidence="3 7" id="KW-0347">Helicase</keyword>
<dbReference type="InterPro" id="IPR050474">
    <property type="entry name" value="Hel308_SKI2-like"/>
</dbReference>
<dbReference type="GO" id="GO:0004386">
    <property type="term" value="F:helicase activity"/>
    <property type="evidence" value="ECO:0007669"/>
    <property type="project" value="UniProtKB-KW"/>
</dbReference>
<keyword evidence="2" id="KW-0378">Hydrolase</keyword>
<keyword evidence="1" id="KW-0547">Nucleotide-binding</keyword>
<organism evidence="7 8">
    <name type="scientific">Exiguobacterium profundum</name>
    <dbReference type="NCBI Taxonomy" id="307643"/>
    <lineage>
        <taxon>Bacteria</taxon>
        <taxon>Bacillati</taxon>
        <taxon>Bacillota</taxon>
        <taxon>Bacilli</taxon>
        <taxon>Bacillales</taxon>
        <taxon>Bacillales Family XII. Incertae Sedis</taxon>
        <taxon>Exiguobacterium</taxon>
    </lineage>
</organism>
<evidence type="ECO:0000259" key="6">
    <source>
        <dbReference type="PROSITE" id="PS51194"/>
    </source>
</evidence>
<evidence type="ECO:0000313" key="8">
    <source>
        <dbReference type="Proteomes" id="UP001219957"/>
    </source>
</evidence>
<protein>
    <submittedName>
        <fullName evidence="7">DEAD/DEAH box helicase</fullName>
    </submittedName>
</protein>
<name>A0ABY8B265_9BACL</name>
<proteinExistence type="predicted"/>
<dbReference type="SMART" id="SM00490">
    <property type="entry name" value="HELICc"/>
    <property type="match status" value="1"/>
</dbReference>
<dbReference type="PROSITE" id="PS51192">
    <property type="entry name" value="HELICASE_ATP_BIND_1"/>
    <property type="match status" value="1"/>
</dbReference>
<keyword evidence="8" id="KW-1185">Reference proteome</keyword>
<reference evidence="7 8" key="1">
    <citation type="submission" date="2022-10" db="EMBL/GenBank/DDBJ databases">
        <title>Complete genome sequence of Exiguobacterium profundum TSS-3 isolated from an extremely saline-alkaline spring located in Ixtapa, Chiapas-Mexico.</title>
        <authorList>
            <person name="Rincon-Rosales R."/>
            <person name="Rogel M.A."/>
            <person name="Rincon-Molina C.I."/>
            <person name="Guerrero G."/>
            <person name="Manzano-Gomez L.A."/>
            <person name="Lopez-Lopez A."/>
            <person name="Rincon Molina F.A."/>
            <person name="Martinez-Romero E."/>
        </authorList>
    </citation>
    <scope>NUCLEOTIDE SEQUENCE [LARGE SCALE GENOMIC DNA]</scope>
    <source>
        <strain evidence="7 8">TSS-3</strain>
    </source>
</reference>
<accession>A0ABY8B265</accession>
<evidence type="ECO:0000259" key="5">
    <source>
        <dbReference type="PROSITE" id="PS51192"/>
    </source>
</evidence>
<keyword evidence="4" id="KW-0067">ATP-binding</keyword>
<dbReference type="PANTHER" id="PTHR47961:SF6">
    <property type="entry name" value="DNA-DIRECTED DNA POLYMERASE"/>
    <property type="match status" value="1"/>
</dbReference>
<dbReference type="PANTHER" id="PTHR47961">
    <property type="entry name" value="DNA POLYMERASE THETA, PUTATIVE (AFU_ORTHOLOGUE AFUA_1G05260)-RELATED"/>
    <property type="match status" value="1"/>
</dbReference>
<dbReference type="EMBL" id="CP109617">
    <property type="protein sequence ID" value="WED55276.1"/>
    <property type="molecule type" value="Genomic_DNA"/>
</dbReference>
<dbReference type="InterPro" id="IPR014001">
    <property type="entry name" value="Helicase_ATP-bd"/>
</dbReference>
<dbReference type="Pfam" id="PF00271">
    <property type="entry name" value="Helicase_C"/>
    <property type="match status" value="1"/>
</dbReference>
<dbReference type="Pfam" id="PF00270">
    <property type="entry name" value="DEAD"/>
    <property type="match status" value="1"/>
</dbReference>
<dbReference type="SMART" id="SM00487">
    <property type="entry name" value="DEXDc"/>
    <property type="match status" value="1"/>
</dbReference>
<feature type="domain" description="Helicase C-terminal" evidence="6">
    <location>
        <begin position="584"/>
        <end position="781"/>
    </location>
</feature>
<dbReference type="SUPFAM" id="SSF52540">
    <property type="entry name" value="P-loop containing nucleoside triphosphate hydrolases"/>
    <property type="match status" value="1"/>
</dbReference>
<dbReference type="InterPro" id="IPR001650">
    <property type="entry name" value="Helicase_C-like"/>
</dbReference>
<evidence type="ECO:0000256" key="4">
    <source>
        <dbReference type="ARBA" id="ARBA00022840"/>
    </source>
</evidence>
<evidence type="ECO:0000256" key="1">
    <source>
        <dbReference type="ARBA" id="ARBA00022741"/>
    </source>
</evidence>
<sequence length="1066" mass="120003">MFDARTSELLQEAPSLNDLDASLLPELLTQHYAELVSLRLQGQEEIESIGLNKQWPLKRIADVYETIASIHEDSRLRKSSAFVSGTARLILARSENLTSRISGYYPLSRDKVEPSVSAAILFLAAEQYADAFEAGKFILNPKGPKEIEILGLHIKDLVTGNLNSILNRSGEWRRESTEHRNIQDNALCALSATIIEGIELLTFEIMSVSPSDALSGKYKTSKEAFQHVIKLSSKTTEYQGISLLTTYAGPSHLASLLLLASDSLEYAALTKIPPPTGIDDSFWKKWISWRANNMPFLWPNHREAVNKQFYQTGYSSVLVLPTGAGKTTVSTLKIAATLAKNKKVIFLVPTHALVEQVTEDLQEIFPKHEFGLYISDDYDSLFVEESYFKDIEVMTPERCLAMLSFNPESFSQVGLLVFDECHLLTPQSGKLGRSLDGMLCVLTFHEVVPEADMLFLSAMLKNGEEFADWIANLTKRSCVAINLLWKPSRQARGVVVYREQEINAIQEQALKIQNKINIQKGKEAKSLRVLASNELKASPHAIWGLQNNWLLTNSLAITKILNEPIQLTGTLTNDIRKRIWISPNANQVAAQIASKATEANLKTIVFVNKKNDAVSTSKKISELFENKIELNDLETKLWNSLVLELGDEKHAIFDKENISAVPHHASMLRIERMLAERLFRRENGSSVIVATPTLAQGLNLPANFAILAGDKRTGDNQMRENLETHELLNAAARAGRAGHLANGVVLLIPEPIMTFSSHPSVSMELKKKLLSILPENDQCVTISDPLQVVLDRISEGELNDRDVKYVINRFVSLTLEVEKSIERDFFSKSYGKFLAMKHHSEKEYEQKVEGLRREIQKLLENDYYEADVKIAAQSGLSLSLLERLHIRLTSQVGNLPLSIKDWVDWTCSWLIEDSESCDELLQDGYKSALISVGKTKTCLLTESNLKTILKAMHGWIEGKQLNEIEVILGGDPDGRERLCPRSRELTSVFIPRGFSYILMIITRMVDELDFYSLQENLDRTLVTSLSSAVRRGFDTVDKLEFSNNHKHIRGRVETHKLYHDKYKNLI</sequence>
<evidence type="ECO:0000256" key="2">
    <source>
        <dbReference type="ARBA" id="ARBA00022801"/>
    </source>
</evidence>
<evidence type="ECO:0000256" key="3">
    <source>
        <dbReference type="ARBA" id="ARBA00022806"/>
    </source>
</evidence>
<dbReference type="Proteomes" id="UP001219957">
    <property type="component" value="Chromosome"/>
</dbReference>
<dbReference type="InterPro" id="IPR027417">
    <property type="entry name" value="P-loop_NTPase"/>
</dbReference>